<feature type="compositionally biased region" description="Acidic residues" evidence="1">
    <location>
        <begin position="47"/>
        <end position="59"/>
    </location>
</feature>
<gene>
    <name evidence="2" type="primary">Rpgrip1</name>
    <name evidence="2" type="ORF">L345_10243</name>
</gene>
<name>V8NPX8_OPHHA</name>
<comment type="caution">
    <text evidence="2">The sequence shown here is derived from an EMBL/GenBank/DDBJ whole genome shotgun (WGS) entry which is preliminary data.</text>
</comment>
<evidence type="ECO:0000256" key="1">
    <source>
        <dbReference type="SAM" id="MobiDB-lite"/>
    </source>
</evidence>
<organism evidence="2 3">
    <name type="scientific">Ophiophagus hannah</name>
    <name type="common">King cobra</name>
    <name type="synonym">Naja hannah</name>
    <dbReference type="NCBI Taxonomy" id="8665"/>
    <lineage>
        <taxon>Eukaryota</taxon>
        <taxon>Metazoa</taxon>
        <taxon>Chordata</taxon>
        <taxon>Craniata</taxon>
        <taxon>Vertebrata</taxon>
        <taxon>Euteleostomi</taxon>
        <taxon>Lepidosauria</taxon>
        <taxon>Squamata</taxon>
        <taxon>Bifurcata</taxon>
        <taxon>Unidentata</taxon>
        <taxon>Episquamata</taxon>
        <taxon>Toxicofera</taxon>
        <taxon>Serpentes</taxon>
        <taxon>Colubroidea</taxon>
        <taxon>Elapidae</taxon>
        <taxon>Elapinae</taxon>
        <taxon>Ophiophagus</taxon>
    </lineage>
</organism>
<proteinExistence type="predicted"/>
<evidence type="ECO:0000313" key="3">
    <source>
        <dbReference type="Proteomes" id="UP000018936"/>
    </source>
</evidence>
<dbReference type="EMBL" id="AZIM01002460">
    <property type="protein sequence ID" value="ETE63991.1"/>
    <property type="molecule type" value="Genomic_DNA"/>
</dbReference>
<feature type="non-terminal residue" evidence="2">
    <location>
        <position position="1"/>
    </location>
</feature>
<protein>
    <submittedName>
        <fullName evidence="2">X-linked retinitis pigmentosa GTPase regulator-interacting protein 1</fullName>
    </submittedName>
</protein>
<evidence type="ECO:0000313" key="2">
    <source>
        <dbReference type="EMBL" id="ETE63991.1"/>
    </source>
</evidence>
<reference evidence="2 3" key="1">
    <citation type="journal article" date="2013" name="Proc. Natl. Acad. Sci. U.S.A.">
        <title>The king cobra genome reveals dynamic gene evolution and adaptation in the snake venom system.</title>
        <authorList>
            <person name="Vonk F.J."/>
            <person name="Casewell N.R."/>
            <person name="Henkel C.V."/>
            <person name="Heimberg A.M."/>
            <person name="Jansen H.J."/>
            <person name="McCleary R.J."/>
            <person name="Kerkkamp H.M."/>
            <person name="Vos R.A."/>
            <person name="Guerreiro I."/>
            <person name="Calvete J.J."/>
            <person name="Wuster W."/>
            <person name="Woods A.E."/>
            <person name="Logan J.M."/>
            <person name="Harrison R.A."/>
            <person name="Castoe T.A."/>
            <person name="de Koning A.P."/>
            <person name="Pollock D.D."/>
            <person name="Yandell M."/>
            <person name="Calderon D."/>
            <person name="Renjifo C."/>
            <person name="Currier R.B."/>
            <person name="Salgado D."/>
            <person name="Pla D."/>
            <person name="Sanz L."/>
            <person name="Hyder A.S."/>
            <person name="Ribeiro J.M."/>
            <person name="Arntzen J.W."/>
            <person name="van den Thillart G.E."/>
            <person name="Boetzer M."/>
            <person name="Pirovano W."/>
            <person name="Dirks R.P."/>
            <person name="Spaink H.P."/>
            <person name="Duboule D."/>
            <person name="McGlinn E."/>
            <person name="Kini R.M."/>
            <person name="Richardson M.K."/>
        </authorList>
    </citation>
    <scope>NUCLEOTIDE SEQUENCE</scope>
    <source>
        <tissue evidence="2">Blood</tissue>
    </source>
</reference>
<sequence>MLPHPPTPHYVLRLSNTLGPHSIHYYQLSHVESSAKEAKWVRRKMEEEEEEEEEEEKDEREEGKEGKWMRKKIEEEEEKMKEG</sequence>
<keyword evidence="3" id="KW-1185">Reference proteome</keyword>
<dbReference type="AlphaFoldDB" id="V8NPX8"/>
<feature type="compositionally biased region" description="Basic and acidic residues" evidence="1">
    <location>
        <begin position="60"/>
        <end position="83"/>
    </location>
</feature>
<feature type="region of interest" description="Disordered" evidence="1">
    <location>
        <begin position="44"/>
        <end position="83"/>
    </location>
</feature>
<accession>V8NPX8</accession>
<dbReference type="Proteomes" id="UP000018936">
    <property type="component" value="Unassembled WGS sequence"/>
</dbReference>